<keyword evidence="2" id="KW-0812">Transmembrane</keyword>
<feature type="transmembrane region" description="Helical" evidence="2">
    <location>
        <begin position="197"/>
        <end position="216"/>
    </location>
</feature>
<evidence type="ECO:0000256" key="1">
    <source>
        <dbReference type="SAM" id="MobiDB-lite"/>
    </source>
</evidence>
<proteinExistence type="predicted"/>
<feature type="compositionally biased region" description="Low complexity" evidence="1">
    <location>
        <begin position="229"/>
        <end position="248"/>
    </location>
</feature>
<keyword evidence="4" id="KW-1185">Reference proteome</keyword>
<feature type="compositionally biased region" description="Basic and acidic residues" evidence="1">
    <location>
        <begin position="124"/>
        <end position="149"/>
    </location>
</feature>
<dbReference type="AlphaFoldDB" id="A0A4R3LYX8"/>
<evidence type="ECO:0000313" key="3">
    <source>
        <dbReference type="EMBL" id="TCT05931.1"/>
    </source>
</evidence>
<accession>A0A4R3LYX8</accession>
<evidence type="ECO:0000313" key="4">
    <source>
        <dbReference type="Proteomes" id="UP000294664"/>
    </source>
</evidence>
<dbReference type="Proteomes" id="UP000294664">
    <property type="component" value="Unassembled WGS sequence"/>
</dbReference>
<gene>
    <name evidence="3" type="ORF">EDC64_10332</name>
</gene>
<feature type="compositionally biased region" description="Basic and acidic residues" evidence="1">
    <location>
        <begin position="49"/>
        <end position="66"/>
    </location>
</feature>
<dbReference type="OrthoDB" id="8442940at2"/>
<feature type="compositionally biased region" description="Basic and acidic residues" evidence="1">
    <location>
        <begin position="176"/>
        <end position="187"/>
    </location>
</feature>
<feature type="region of interest" description="Disordered" evidence="1">
    <location>
        <begin position="227"/>
        <end position="273"/>
    </location>
</feature>
<feature type="region of interest" description="Disordered" evidence="1">
    <location>
        <begin position="124"/>
        <end position="187"/>
    </location>
</feature>
<dbReference type="RefSeq" id="WP_132030468.1">
    <property type="nucleotide sequence ID" value="NZ_SMAI01000003.1"/>
</dbReference>
<name>A0A4R3LYX8_9HYPH</name>
<organism evidence="3 4">
    <name type="scientific">Aquabacter spiritensis</name>
    <dbReference type="NCBI Taxonomy" id="933073"/>
    <lineage>
        <taxon>Bacteria</taxon>
        <taxon>Pseudomonadati</taxon>
        <taxon>Pseudomonadota</taxon>
        <taxon>Alphaproteobacteria</taxon>
        <taxon>Hyphomicrobiales</taxon>
        <taxon>Xanthobacteraceae</taxon>
        <taxon>Aquabacter</taxon>
    </lineage>
</organism>
<dbReference type="EMBL" id="SMAI01000003">
    <property type="protein sequence ID" value="TCT05931.1"/>
    <property type="molecule type" value="Genomic_DNA"/>
</dbReference>
<reference evidence="3 4" key="1">
    <citation type="submission" date="2019-03" db="EMBL/GenBank/DDBJ databases">
        <title>Genomic Encyclopedia of Type Strains, Phase IV (KMG-IV): sequencing the most valuable type-strain genomes for metagenomic binning, comparative biology and taxonomic classification.</title>
        <authorList>
            <person name="Goeker M."/>
        </authorList>
    </citation>
    <scope>NUCLEOTIDE SEQUENCE [LARGE SCALE GENOMIC DNA]</scope>
    <source>
        <strain evidence="3 4">DSM 9035</strain>
    </source>
</reference>
<comment type="caution">
    <text evidence="3">The sequence shown here is derived from an EMBL/GenBank/DDBJ whole genome shotgun (WGS) entry which is preliminary data.</text>
</comment>
<protein>
    <submittedName>
        <fullName evidence="3">Uncharacterized protein</fullName>
    </submittedName>
</protein>
<sequence length="469" mass="49619">MADYYPLLVRAIAGLPQNTGETRRVVFDRARAALLKQLRGVEPPLPEGEIARERQSLEDAIHRIEADYVPAEQPPDSDQPAAEDPSPLPEPAAPDVTPAAPPPVGPAEASPPDAIAERDVAVPEAKAPEAAERDSIADHETPSHQKANEDLEDAADAATETPSDQRPTLGRGKAGGRGERPRVPGERDVRAPAWRRAVLPLLLLAVLVAGGAYAVMNREALFGEAGRESASAPAQPAAPEPAKTAEQPKSADRVAQADGSDVRRAPTATPRAAATTQRAFLFEEAAGGAQGLQTYEGSVSWKTETFAAGPGLPPDVGIRADIQVPGRLSATFTLRRNTDPALPASHTIEISFNLPQDFAYGGINNVPGIRMKQTESAQGAPLAGLSVRVSPTYFLVGLSAVPADRERNLMLLQARPWIDVPLVYTNNKRAIIAFEKGPQGEQVFRDAFAAWGELLPAEPPPMVPAPGGG</sequence>
<feature type="region of interest" description="Disordered" evidence="1">
    <location>
        <begin position="46"/>
        <end position="111"/>
    </location>
</feature>
<evidence type="ECO:0000256" key="2">
    <source>
        <dbReference type="SAM" id="Phobius"/>
    </source>
</evidence>
<keyword evidence="2" id="KW-1133">Transmembrane helix</keyword>
<keyword evidence="2" id="KW-0472">Membrane</keyword>